<evidence type="ECO:0000313" key="2">
    <source>
        <dbReference type="EMBL" id="ETN00855.1"/>
    </source>
</evidence>
<dbReference type="VEuPathDB" id="FungiDB:PPTG_17705"/>
<dbReference type="AlphaFoldDB" id="W2PLF9"/>
<protein>
    <submittedName>
        <fullName evidence="2">Uncharacterized protein</fullName>
    </submittedName>
</protein>
<accession>W2PLF9</accession>
<dbReference type="OrthoDB" id="10409335at2759"/>
<dbReference type="EMBL" id="KI669633">
    <property type="protein sequence ID" value="ETN00855.1"/>
    <property type="molecule type" value="Genomic_DNA"/>
</dbReference>
<evidence type="ECO:0000256" key="1">
    <source>
        <dbReference type="SAM" id="MobiDB-lite"/>
    </source>
</evidence>
<feature type="region of interest" description="Disordered" evidence="1">
    <location>
        <begin position="1"/>
        <end position="37"/>
    </location>
</feature>
<proteinExistence type="predicted"/>
<reference evidence="2 3" key="2">
    <citation type="submission" date="2013-11" db="EMBL/GenBank/DDBJ databases">
        <title>The Genome Sequence of Phytophthora parasitica INRA-310.</title>
        <authorList>
            <consortium name="The Broad Institute Genomics Platform"/>
            <person name="Russ C."/>
            <person name="Tyler B."/>
            <person name="Panabieres F."/>
            <person name="Shan W."/>
            <person name="Tripathy S."/>
            <person name="Grunwald N."/>
            <person name="Machado M."/>
            <person name="Johnson C.S."/>
            <person name="Arredondo F."/>
            <person name="Hong C."/>
            <person name="Coffey M."/>
            <person name="Young S.K."/>
            <person name="Zeng Q."/>
            <person name="Gargeya S."/>
            <person name="Fitzgerald M."/>
            <person name="Abouelleil A."/>
            <person name="Alvarado L."/>
            <person name="Chapman S.B."/>
            <person name="Gainer-Dewar J."/>
            <person name="Goldberg J."/>
            <person name="Griggs A."/>
            <person name="Gujja S."/>
            <person name="Hansen M."/>
            <person name="Howarth C."/>
            <person name="Imamovic A."/>
            <person name="Ireland A."/>
            <person name="Larimer J."/>
            <person name="McCowan C."/>
            <person name="Murphy C."/>
            <person name="Pearson M."/>
            <person name="Poon T.W."/>
            <person name="Priest M."/>
            <person name="Roberts A."/>
            <person name="Saif S."/>
            <person name="Shea T."/>
            <person name="Sykes S."/>
            <person name="Wortman J."/>
            <person name="Nusbaum C."/>
            <person name="Birren B."/>
        </authorList>
    </citation>
    <scope>NUCLEOTIDE SEQUENCE [LARGE SCALE GENOMIC DNA]</scope>
    <source>
        <strain evidence="2 3">INRA-310</strain>
    </source>
</reference>
<dbReference type="GeneID" id="20186668"/>
<name>W2PLF9_PHYN3</name>
<organism evidence="2 3">
    <name type="scientific">Phytophthora nicotianae (strain INRA-310)</name>
    <name type="common">Phytophthora parasitica</name>
    <dbReference type="NCBI Taxonomy" id="761204"/>
    <lineage>
        <taxon>Eukaryota</taxon>
        <taxon>Sar</taxon>
        <taxon>Stramenopiles</taxon>
        <taxon>Oomycota</taxon>
        <taxon>Peronosporomycetes</taxon>
        <taxon>Peronosporales</taxon>
        <taxon>Peronosporaceae</taxon>
        <taxon>Phytophthora</taxon>
    </lineage>
</organism>
<gene>
    <name evidence="2" type="ORF">PPTG_17705</name>
</gene>
<dbReference type="Proteomes" id="UP000018817">
    <property type="component" value="Unassembled WGS sequence"/>
</dbReference>
<sequence length="122" mass="12906">MATPSGRTPCERSHPRVSPYSGRAETGRSRQTSADETLPALAAVEETQASTEGSHPALASGRYLHQLLVQLIVKETVGQRDTSGNPLNTAVISGGSFSGILEKLWGLYGSRVKSRAVKTDGV</sequence>
<evidence type="ECO:0000313" key="3">
    <source>
        <dbReference type="Proteomes" id="UP000018817"/>
    </source>
</evidence>
<dbReference type="RefSeq" id="XP_008913906.1">
    <property type="nucleotide sequence ID" value="XM_008915658.1"/>
</dbReference>
<reference evidence="3" key="1">
    <citation type="submission" date="2011-12" db="EMBL/GenBank/DDBJ databases">
        <authorList>
            <consortium name="The Broad Institute Genome Sequencing Platform"/>
            <person name="Russ C."/>
            <person name="Tyler B."/>
            <person name="Panabieres F."/>
            <person name="Shan W."/>
            <person name="Tripathy S."/>
            <person name="Grunwald N."/>
            <person name="Machado M."/>
            <person name="Young S.K."/>
            <person name="Zeng Q."/>
            <person name="Gargeya S."/>
            <person name="Fitzgerald M."/>
            <person name="Haas B."/>
            <person name="Abouelleil A."/>
            <person name="Alvarado L."/>
            <person name="Arachchi H.M."/>
            <person name="Berlin A."/>
            <person name="Chapman S.B."/>
            <person name="Gearin G."/>
            <person name="Goldberg J."/>
            <person name="Griggs A."/>
            <person name="Gujja S."/>
            <person name="Hansen M."/>
            <person name="Heiman D."/>
            <person name="Howarth C."/>
            <person name="Larimer J."/>
            <person name="Lui A."/>
            <person name="MacDonald P.J.P."/>
            <person name="McCowen C."/>
            <person name="Montmayeur A."/>
            <person name="Murphy C."/>
            <person name="Neiman D."/>
            <person name="Pearson M."/>
            <person name="Priest M."/>
            <person name="Roberts A."/>
            <person name="Saif S."/>
            <person name="Shea T."/>
            <person name="Sisk P."/>
            <person name="Stolte C."/>
            <person name="Sykes S."/>
            <person name="Wortman J."/>
            <person name="Nusbaum C."/>
            <person name="Birren B."/>
        </authorList>
    </citation>
    <scope>NUCLEOTIDE SEQUENCE [LARGE SCALE GENOMIC DNA]</scope>
    <source>
        <strain evidence="3">INRA-310</strain>
    </source>
</reference>